<reference evidence="1" key="1">
    <citation type="submission" date="2020-11" db="EMBL/GenBank/DDBJ databases">
        <authorList>
            <person name="Konstantinou D."/>
            <person name="Gkelis S."/>
            <person name="Popin R."/>
            <person name="Fewer D."/>
            <person name="Sivonen K."/>
        </authorList>
    </citation>
    <scope>NUCLEOTIDE SEQUENCE</scope>
    <source>
        <strain evidence="1">TAU-MAC 1115</strain>
    </source>
</reference>
<comment type="caution">
    <text evidence="1">The sequence shown here is derived from an EMBL/GenBank/DDBJ whole genome shotgun (WGS) entry which is preliminary data.</text>
</comment>
<dbReference type="Pfam" id="PF13267">
    <property type="entry name" value="DUF4058"/>
    <property type="match status" value="1"/>
</dbReference>
<name>A0A947GIW4_9CYAN</name>
<accession>A0A947GIW4</accession>
<protein>
    <submittedName>
        <fullName evidence="1">DUF4058 family protein</fullName>
    </submittedName>
</protein>
<keyword evidence="2" id="KW-1185">Reference proteome</keyword>
<evidence type="ECO:0000313" key="2">
    <source>
        <dbReference type="Proteomes" id="UP000717364"/>
    </source>
</evidence>
<dbReference type="AlphaFoldDB" id="A0A947GIW4"/>
<organism evidence="1 2">
    <name type="scientific">Leptothoe spongobia TAU-MAC 1115</name>
    <dbReference type="NCBI Taxonomy" id="1967444"/>
    <lineage>
        <taxon>Bacteria</taxon>
        <taxon>Bacillati</taxon>
        <taxon>Cyanobacteriota</taxon>
        <taxon>Cyanophyceae</taxon>
        <taxon>Nodosilineales</taxon>
        <taxon>Cymatolegaceae</taxon>
        <taxon>Leptothoe</taxon>
        <taxon>Leptothoe spongobia</taxon>
    </lineage>
</organism>
<sequence>MPSPFPGMDPYLENSEIWPEVHSRLIVAIADRLAPALHPNYYAAIEKRTYLDPPEDSVLIGIPDVSIGSHASEPKVEIRTTAATLPQAEIVTLPLPEEVTERYLEIRDTQTSTVITVIEILSPKNKRTGEGRTAYLRKRQQVLTTQTHLVEIDLLRGQTPMPLGTQTKTDYRILVSRSNTRPQAELYGFNLRQLVPNFHLPLKPGDTEPEISLKAILDDIYDRAGYSFRIDYQKPVKPALSEEIQQWAMTLLNGYTKS</sequence>
<dbReference type="RefSeq" id="WP_215609077.1">
    <property type="nucleotide sequence ID" value="NZ_JADOES010000019.1"/>
</dbReference>
<dbReference type="InterPro" id="IPR025132">
    <property type="entry name" value="DUF4058"/>
</dbReference>
<evidence type="ECO:0000313" key="1">
    <source>
        <dbReference type="EMBL" id="MBT9316014.1"/>
    </source>
</evidence>
<dbReference type="Proteomes" id="UP000717364">
    <property type="component" value="Unassembled WGS sequence"/>
</dbReference>
<proteinExistence type="predicted"/>
<dbReference type="EMBL" id="JADOES010000019">
    <property type="protein sequence ID" value="MBT9316014.1"/>
    <property type="molecule type" value="Genomic_DNA"/>
</dbReference>
<gene>
    <name evidence="1" type="ORF">IXB50_11340</name>
</gene>
<reference evidence="1" key="2">
    <citation type="journal article" date="2021" name="Mar. Drugs">
        <title>Genome Reduction and Secondary Metabolism of the Marine Sponge-Associated Cyanobacterium Leptothoe.</title>
        <authorList>
            <person name="Konstantinou D."/>
            <person name="Popin R.V."/>
            <person name="Fewer D.P."/>
            <person name="Sivonen K."/>
            <person name="Gkelis S."/>
        </authorList>
    </citation>
    <scope>NUCLEOTIDE SEQUENCE</scope>
    <source>
        <strain evidence="1">TAU-MAC 1115</strain>
    </source>
</reference>